<sequence length="266" mass="29208">MLIDESTTMAIILKSPAQIELLRAAGQLVRQTFQVLREHIRPGVTTAELDAIAEEFIRSHGAEPVYKGYVPAGRRNYIPPFPGTICASINDVICHGIPSKRDRLRQGDIVGIDIGLRLNGWIGDACETFAVGEVDDETQRLLDVTRRCLELGIEQARVGNPLRAIGAAIQRHAEANGFSVVREYTGHGLGRNLHEEPTILHYDDPQQTRKIVAGMVFTIEPMINAGTAATKVDRDGWTVRTADGKRSAQFEHTLAITEEGPIILTA</sequence>
<dbReference type="Pfam" id="PF00557">
    <property type="entry name" value="Peptidase_M24"/>
    <property type="match status" value="1"/>
</dbReference>
<feature type="binding site" evidence="6">
    <location>
        <position position="95"/>
    </location>
    <ligand>
        <name>substrate</name>
    </ligand>
</feature>
<comment type="subunit">
    <text evidence="6">Monomer.</text>
</comment>
<dbReference type="STRING" id="324602.Caur_1456"/>
<dbReference type="Proteomes" id="UP000002008">
    <property type="component" value="Chromosome"/>
</dbReference>
<dbReference type="GO" id="GO:0070006">
    <property type="term" value="F:metalloaminopeptidase activity"/>
    <property type="evidence" value="ECO:0000318"/>
    <property type="project" value="GO_Central"/>
</dbReference>
<dbReference type="SUPFAM" id="SSF55920">
    <property type="entry name" value="Creatinase/aminopeptidase"/>
    <property type="match status" value="1"/>
</dbReference>
<gene>
    <name evidence="6" type="primary">map</name>
    <name evidence="9" type="ordered locus">Caur_1456</name>
</gene>
<accession>A9WAC5</accession>
<dbReference type="PRINTS" id="PR00599">
    <property type="entry name" value="MAPEPTIDASE"/>
</dbReference>
<dbReference type="PROSITE" id="PS00680">
    <property type="entry name" value="MAP_1"/>
    <property type="match status" value="1"/>
</dbReference>
<evidence type="ECO:0000256" key="2">
    <source>
        <dbReference type="ARBA" id="ARBA00022438"/>
    </source>
</evidence>
<protein>
    <recommendedName>
        <fullName evidence="6 7">Methionine aminopeptidase</fullName>
        <shortName evidence="6">MAP</shortName>
        <shortName evidence="6">MetAP</shortName>
        <ecNumber evidence="6 7">3.4.11.18</ecNumber>
    </recommendedName>
    <alternativeName>
        <fullName evidence="6">Peptidase M</fullName>
    </alternativeName>
</protein>
<organism evidence="9 10">
    <name type="scientific">Chloroflexus aurantiacus (strain ATCC 29366 / DSM 635 / J-10-fl)</name>
    <dbReference type="NCBI Taxonomy" id="324602"/>
    <lineage>
        <taxon>Bacteria</taxon>
        <taxon>Bacillati</taxon>
        <taxon>Chloroflexota</taxon>
        <taxon>Chloroflexia</taxon>
        <taxon>Chloroflexales</taxon>
        <taxon>Chloroflexineae</taxon>
        <taxon>Chloroflexaceae</taxon>
        <taxon>Chloroflexus</taxon>
    </lineage>
</organism>
<dbReference type="InParanoid" id="A9WAC5"/>
<dbReference type="EMBL" id="CP000909">
    <property type="protein sequence ID" value="ABY34684.1"/>
    <property type="molecule type" value="Genomic_DNA"/>
</dbReference>
<feature type="binding site" evidence="6">
    <location>
        <position position="113"/>
    </location>
    <ligand>
        <name>a divalent metal cation</name>
        <dbReference type="ChEBI" id="CHEBI:60240"/>
        <label>1</label>
    </ligand>
</feature>
<dbReference type="InterPro" id="IPR036005">
    <property type="entry name" value="Creatinase/aminopeptidase-like"/>
</dbReference>
<evidence type="ECO:0000256" key="3">
    <source>
        <dbReference type="ARBA" id="ARBA00022670"/>
    </source>
</evidence>
<evidence type="ECO:0000313" key="9">
    <source>
        <dbReference type="EMBL" id="ABY34684.1"/>
    </source>
</evidence>
<name>A9WAC5_CHLAA</name>
<dbReference type="HOGENOM" id="CLU_015857_0_1_0"/>
<keyword evidence="2 6" id="KW-0031">Aminopeptidase</keyword>
<dbReference type="NCBIfam" id="TIGR00500">
    <property type="entry name" value="met_pdase_I"/>
    <property type="match status" value="1"/>
</dbReference>
<dbReference type="EnsemblBacteria" id="ABY34684">
    <property type="protein sequence ID" value="ABY34684"/>
    <property type="gene ID" value="Caur_1456"/>
</dbReference>
<dbReference type="AlphaFoldDB" id="A9WAC5"/>
<feature type="domain" description="Peptidase M24" evidence="8">
    <location>
        <begin position="20"/>
        <end position="258"/>
    </location>
</feature>
<dbReference type="FunCoup" id="A9WAC5">
    <property type="interactions" value="375"/>
</dbReference>
<dbReference type="PATRIC" id="fig|324602.8.peg.1657"/>
<dbReference type="EC" id="3.4.11.18" evidence="6 7"/>
<dbReference type="CDD" id="cd01086">
    <property type="entry name" value="MetAP1"/>
    <property type="match status" value="1"/>
</dbReference>
<dbReference type="eggNOG" id="COG0024">
    <property type="taxonomic scope" value="Bacteria"/>
</dbReference>
<keyword evidence="5 6" id="KW-0378">Hydrolase</keyword>
<comment type="function">
    <text evidence="1 6">Removes the N-terminal methionine from nascent proteins. The N-terminal methionine is often cleaved when the second residue in the primary sequence is small and uncharged (Met-Ala-, Cys, Gly, Pro, Ser, Thr, or Val). Requires deformylation of the N(alpha)-formylated initiator methionine before it can be hydrolyzed.</text>
</comment>
<evidence type="ECO:0000259" key="8">
    <source>
        <dbReference type="Pfam" id="PF00557"/>
    </source>
</evidence>
<evidence type="ECO:0000256" key="5">
    <source>
        <dbReference type="ARBA" id="ARBA00022801"/>
    </source>
</evidence>
<dbReference type="GO" id="GO:0005829">
    <property type="term" value="C:cytosol"/>
    <property type="evidence" value="ECO:0000318"/>
    <property type="project" value="GO_Central"/>
</dbReference>
<proteinExistence type="inferred from homology"/>
<feature type="binding site" evidence="6">
    <location>
        <position position="124"/>
    </location>
    <ligand>
        <name>a divalent metal cation</name>
        <dbReference type="ChEBI" id="CHEBI:60240"/>
        <label>1</label>
    </ligand>
</feature>
<evidence type="ECO:0000256" key="7">
    <source>
        <dbReference type="RuleBase" id="RU003653"/>
    </source>
</evidence>
<feature type="binding site" evidence="6">
    <location>
        <position position="124"/>
    </location>
    <ligand>
        <name>a divalent metal cation</name>
        <dbReference type="ChEBI" id="CHEBI:60240"/>
        <label>2</label>
        <note>catalytic</note>
    </ligand>
</feature>
<comment type="cofactor">
    <cofactor evidence="6">
        <name>Co(2+)</name>
        <dbReference type="ChEBI" id="CHEBI:48828"/>
    </cofactor>
    <cofactor evidence="6">
        <name>Zn(2+)</name>
        <dbReference type="ChEBI" id="CHEBI:29105"/>
    </cofactor>
    <cofactor evidence="6">
        <name>Mn(2+)</name>
        <dbReference type="ChEBI" id="CHEBI:29035"/>
    </cofactor>
    <cofactor evidence="6">
        <name>Fe(2+)</name>
        <dbReference type="ChEBI" id="CHEBI:29033"/>
    </cofactor>
    <text evidence="6">Binds 2 divalent metal cations per subunit. Has a high-affinity and a low affinity metal-binding site. The true nature of the physiological cofactor is under debate. The enzyme is active with cobalt, zinc, manganese or divalent iron ions. Most likely, methionine aminopeptidases function as mononuclear Fe(2+)-metalloproteases under physiological conditions, and the catalytically relevant metal-binding site has been assigned to the histidine-containing high-affinity site.</text>
</comment>
<keyword evidence="4 6" id="KW-0479">Metal-binding</keyword>
<dbReference type="HAMAP" id="MF_01974">
    <property type="entry name" value="MetAP_1"/>
    <property type="match status" value="1"/>
</dbReference>
<dbReference type="PANTHER" id="PTHR43330:SF27">
    <property type="entry name" value="METHIONINE AMINOPEPTIDASE"/>
    <property type="match status" value="1"/>
</dbReference>
<dbReference type="InterPro" id="IPR002467">
    <property type="entry name" value="Pept_M24A_MAP1"/>
</dbReference>
<evidence type="ECO:0000256" key="6">
    <source>
        <dbReference type="HAMAP-Rule" id="MF_01974"/>
    </source>
</evidence>
<feature type="binding site" evidence="6">
    <location>
        <position position="220"/>
    </location>
    <ligand>
        <name>a divalent metal cation</name>
        <dbReference type="ChEBI" id="CHEBI:60240"/>
        <label>2</label>
        <note>catalytic</note>
    </ligand>
</feature>
<keyword evidence="10" id="KW-1185">Reference proteome</keyword>
<comment type="catalytic activity">
    <reaction evidence="6 7">
        <text>Release of N-terminal amino acids, preferentially methionine, from peptides and arylamides.</text>
        <dbReference type="EC" id="3.4.11.18"/>
    </reaction>
</comment>
<feature type="binding site" evidence="6">
    <location>
        <position position="187"/>
    </location>
    <ligand>
        <name>a divalent metal cation</name>
        <dbReference type="ChEBI" id="CHEBI:60240"/>
        <label>2</label>
        <note>catalytic</note>
    </ligand>
</feature>
<evidence type="ECO:0000256" key="1">
    <source>
        <dbReference type="ARBA" id="ARBA00002521"/>
    </source>
</evidence>
<dbReference type="InterPro" id="IPR001714">
    <property type="entry name" value="Pept_M24_MAP"/>
</dbReference>
<keyword evidence="3 6" id="KW-0645">Protease</keyword>
<evidence type="ECO:0000256" key="4">
    <source>
        <dbReference type="ARBA" id="ARBA00022723"/>
    </source>
</evidence>
<dbReference type="GO" id="GO:0046872">
    <property type="term" value="F:metal ion binding"/>
    <property type="evidence" value="ECO:0007669"/>
    <property type="project" value="UniProtKB-UniRule"/>
</dbReference>
<dbReference type="InterPro" id="IPR000994">
    <property type="entry name" value="Pept_M24"/>
</dbReference>
<dbReference type="Gene3D" id="3.90.230.10">
    <property type="entry name" value="Creatinase/methionine aminopeptidase superfamily"/>
    <property type="match status" value="1"/>
</dbReference>
<dbReference type="GO" id="GO:0004239">
    <property type="term" value="F:initiator methionyl aminopeptidase activity"/>
    <property type="evidence" value="ECO:0007669"/>
    <property type="project" value="UniProtKB-UniRule"/>
</dbReference>
<comment type="similarity">
    <text evidence="6">Belongs to the peptidase M24A family. Methionine aminopeptidase type 1 subfamily.</text>
</comment>
<feature type="binding site" evidence="6">
    <location>
        <position position="194"/>
    </location>
    <ligand>
        <name>substrate</name>
    </ligand>
</feature>
<evidence type="ECO:0000313" key="10">
    <source>
        <dbReference type="Proteomes" id="UP000002008"/>
    </source>
</evidence>
<feature type="binding site" evidence="6">
    <location>
        <position position="251"/>
    </location>
    <ligand>
        <name>a divalent metal cation</name>
        <dbReference type="ChEBI" id="CHEBI:60240"/>
        <label>2</label>
        <note>catalytic</note>
    </ligand>
</feature>
<dbReference type="GO" id="GO:0006508">
    <property type="term" value="P:proteolysis"/>
    <property type="evidence" value="ECO:0007669"/>
    <property type="project" value="UniProtKB-KW"/>
</dbReference>
<reference evidence="10" key="1">
    <citation type="journal article" date="2011" name="BMC Genomics">
        <title>Complete genome sequence of the filamentous anoxygenic phototrophic bacterium Chloroflexus aurantiacus.</title>
        <authorList>
            <person name="Tang K.H."/>
            <person name="Barry K."/>
            <person name="Chertkov O."/>
            <person name="Dalin E."/>
            <person name="Han C.S."/>
            <person name="Hauser L.J."/>
            <person name="Honchak B.M."/>
            <person name="Karbach L.E."/>
            <person name="Land M.L."/>
            <person name="Lapidus A."/>
            <person name="Larimer F.W."/>
            <person name="Mikhailova N."/>
            <person name="Pitluck S."/>
            <person name="Pierson B.K."/>
            <person name="Blankenship R.E."/>
        </authorList>
    </citation>
    <scope>NUCLEOTIDE SEQUENCE [LARGE SCALE GENOMIC DNA]</scope>
    <source>
        <strain evidence="10">ATCC 29366 / DSM 635 / J-10-fl</strain>
    </source>
</reference>
<dbReference type="KEGG" id="cau:Caur_1456"/>
<feature type="binding site" evidence="6">
    <location>
        <position position="251"/>
    </location>
    <ligand>
        <name>a divalent metal cation</name>
        <dbReference type="ChEBI" id="CHEBI:60240"/>
        <label>1</label>
    </ligand>
</feature>
<dbReference type="PANTHER" id="PTHR43330">
    <property type="entry name" value="METHIONINE AMINOPEPTIDASE"/>
    <property type="match status" value="1"/>
</dbReference>